<accession>A0A151ACL9</accession>
<name>A0A151ACL9_9EURY</name>
<dbReference type="CDD" id="cd10970">
    <property type="entry name" value="CE4_DAC_u1_6s"/>
    <property type="match status" value="1"/>
</dbReference>
<evidence type="ECO:0000256" key="1">
    <source>
        <dbReference type="SAM" id="MobiDB-lite"/>
    </source>
</evidence>
<evidence type="ECO:0000313" key="3">
    <source>
        <dbReference type="Proteomes" id="UP000075321"/>
    </source>
</evidence>
<dbReference type="PATRIC" id="fig|1008153.3.peg.2900"/>
<evidence type="ECO:0008006" key="4">
    <source>
        <dbReference type="Google" id="ProtNLM"/>
    </source>
</evidence>
<dbReference type="InterPro" id="IPR011330">
    <property type="entry name" value="Glyco_hydro/deAcase_b/a-brl"/>
</dbReference>
<dbReference type="EMBL" id="LTAZ01000007">
    <property type="protein sequence ID" value="KYH25252.1"/>
    <property type="molecule type" value="Genomic_DNA"/>
</dbReference>
<dbReference type="Proteomes" id="UP000075321">
    <property type="component" value="Unassembled WGS sequence"/>
</dbReference>
<sequence>MRTVGAGAAAVGAAGLLGTAGAQESDDEPAGYLSIIYDDGPTQDYEMFHLHQRYGAAGCTAACPGLINSSEKWLSSGRLLEMADNGWEIMSHTIKHRALGFAPIVEDIEAGDTRIYPDVNIHGRFEGDPIAVLDEQNETQATIAGNGEDDIGPYIELEEGIDTGFTASSSTRVRYTEEFLREILTESQAQLEEYVGEGQVTNMIYPFERDDGLVSELAPEYYVATPTHDGVGLNPTHNPDPYSLGRRYMETDHMTEAEIETFLDTVAEEPDYGILAGHSQYDTLPPERVEFVLQQAQERNIEVVSVQEALEVFGVAAAPERRVGRTSPGENQTPNEQPNETPNEDESMGFFERIIAFFRSLFS</sequence>
<gene>
    <name evidence="2" type="ORF">HAPAU_28380</name>
</gene>
<evidence type="ECO:0000313" key="2">
    <source>
        <dbReference type="EMBL" id="KYH25252.1"/>
    </source>
</evidence>
<dbReference type="Gene3D" id="3.20.20.370">
    <property type="entry name" value="Glycoside hydrolase/deacetylase"/>
    <property type="match status" value="1"/>
</dbReference>
<dbReference type="AlphaFoldDB" id="A0A151ACL9"/>
<dbReference type="GO" id="GO:0005975">
    <property type="term" value="P:carbohydrate metabolic process"/>
    <property type="evidence" value="ECO:0007669"/>
    <property type="project" value="InterPro"/>
</dbReference>
<reference evidence="2 3" key="1">
    <citation type="submission" date="2016-02" db="EMBL/GenBank/DDBJ databases">
        <title>Genome sequence of Halalkalicoccus paucihalophilus DSM 24557.</title>
        <authorList>
            <person name="Poehlein A."/>
            <person name="Daniel R."/>
        </authorList>
    </citation>
    <scope>NUCLEOTIDE SEQUENCE [LARGE SCALE GENOMIC DNA]</scope>
    <source>
        <strain evidence="2 3">DSM 24557</strain>
    </source>
</reference>
<feature type="compositionally biased region" description="Polar residues" evidence="1">
    <location>
        <begin position="328"/>
        <end position="341"/>
    </location>
</feature>
<dbReference type="SUPFAM" id="SSF88713">
    <property type="entry name" value="Glycoside hydrolase/deacetylase"/>
    <property type="match status" value="1"/>
</dbReference>
<feature type="region of interest" description="Disordered" evidence="1">
    <location>
        <begin position="321"/>
        <end position="346"/>
    </location>
</feature>
<dbReference type="RefSeq" id="WP_066383727.1">
    <property type="nucleotide sequence ID" value="NZ_LTAZ01000007.1"/>
</dbReference>
<proteinExistence type="predicted"/>
<keyword evidence="3" id="KW-1185">Reference proteome</keyword>
<protein>
    <recommendedName>
        <fullName evidence="4">Polysaccharide deacetylase</fullName>
    </recommendedName>
</protein>
<dbReference type="OrthoDB" id="186535at2157"/>
<organism evidence="2 3">
    <name type="scientific">Halalkalicoccus paucihalophilus</name>
    <dbReference type="NCBI Taxonomy" id="1008153"/>
    <lineage>
        <taxon>Archaea</taxon>
        <taxon>Methanobacteriati</taxon>
        <taxon>Methanobacteriota</taxon>
        <taxon>Stenosarchaea group</taxon>
        <taxon>Halobacteria</taxon>
        <taxon>Halobacteriales</taxon>
        <taxon>Halococcaceae</taxon>
        <taxon>Halalkalicoccus</taxon>
    </lineage>
</organism>
<comment type="caution">
    <text evidence="2">The sequence shown here is derived from an EMBL/GenBank/DDBJ whole genome shotgun (WGS) entry which is preliminary data.</text>
</comment>